<feature type="transmembrane region" description="Helical" evidence="1">
    <location>
        <begin position="12"/>
        <end position="29"/>
    </location>
</feature>
<gene>
    <name evidence="2" type="ORF">B0J11DRAFT_581664</name>
</gene>
<proteinExistence type="predicted"/>
<keyword evidence="1" id="KW-0812">Transmembrane</keyword>
<comment type="caution">
    <text evidence="2">The sequence shown here is derived from an EMBL/GenBank/DDBJ whole genome shotgun (WGS) entry which is preliminary data.</text>
</comment>
<evidence type="ECO:0000256" key="1">
    <source>
        <dbReference type="SAM" id="Phobius"/>
    </source>
</evidence>
<dbReference type="Proteomes" id="UP000700596">
    <property type="component" value="Unassembled WGS sequence"/>
</dbReference>
<evidence type="ECO:0000313" key="2">
    <source>
        <dbReference type="EMBL" id="KAH7120894.1"/>
    </source>
</evidence>
<protein>
    <submittedName>
        <fullName evidence="2">Uncharacterized protein</fullName>
    </submittedName>
</protein>
<accession>A0A9P9DKI9</accession>
<keyword evidence="1" id="KW-0472">Membrane</keyword>
<name>A0A9P9DKI9_9PLEO</name>
<dbReference type="AlphaFoldDB" id="A0A9P9DKI9"/>
<organism evidence="2 3">
    <name type="scientific">Dendryphion nanum</name>
    <dbReference type="NCBI Taxonomy" id="256645"/>
    <lineage>
        <taxon>Eukaryota</taxon>
        <taxon>Fungi</taxon>
        <taxon>Dikarya</taxon>
        <taxon>Ascomycota</taxon>
        <taxon>Pezizomycotina</taxon>
        <taxon>Dothideomycetes</taxon>
        <taxon>Pleosporomycetidae</taxon>
        <taxon>Pleosporales</taxon>
        <taxon>Torulaceae</taxon>
        <taxon>Dendryphion</taxon>
    </lineage>
</organism>
<keyword evidence="3" id="KW-1185">Reference proteome</keyword>
<reference evidence="2" key="1">
    <citation type="journal article" date="2021" name="Nat. Commun.">
        <title>Genetic determinants of endophytism in the Arabidopsis root mycobiome.</title>
        <authorList>
            <person name="Mesny F."/>
            <person name="Miyauchi S."/>
            <person name="Thiergart T."/>
            <person name="Pickel B."/>
            <person name="Atanasova L."/>
            <person name="Karlsson M."/>
            <person name="Huettel B."/>
            <person name="Barry K.W."/>
            <person name="Haridas S."/>
            <person name="Chen C."/>
            <person name="Bauer D."/>
            <person name="Andreopoulos W."/>
            <person name="Pangilinan J."/>
            <person name="LaButti K."/>
            <person name="Riley R."/>
            <person name="Lipzen A."/>
            <person name="Clum A."/>
            <person name="Drula E."/>
            <person name="Henrissat B."/>
            <person name="Kohler A."/>
            <person name="Grigoriev I.V."/>
            <person name="Martin F.M."/>
            <person name="Hacquard S."/>
        </authorList>
    </citation>
    <scope>NUCLEOTIDE SEQUENCE</scope>
    <source>
        <strain evidence="2">MPI-CAGE-CH-0243</strain>
    </source>
</reference>
<dbReference type="EMBL" id="JAGMWT010000010">
    <property type="protein sequence ID" value="KAH7120894.1"/>
    <property type="molecule type" value="Genomic_DNA"/>
</dbReference>
<keyword evidence="1" id="KW-1133">Transmembrane helix</keyword>
<evidence type="ECO:0000313" key="3">
    <source>
        <dbReference type="Proteomes" id="UP000700596"/>
    </source>
</evidence>
<sequence length="110" mass="13012">MPLSVDNTLALLTLIVTLPPTIWLLYTLYKRRQLHSGASLPFHYPPHDFLYPHHHGLEHLHFHGYPQLVFRLRRRTYTVEDIIHMPELSNHRTPQGMYSYLHIPLANTLI</sequence>